<dbReference type="PROSITE" id="PS00356">
    <property type="entry name" value="HTH_LACI_1"/>
    <property type="match status" value="1"/>
</dbReference>
<proteinExistence type="predicted"/>
<dbReference type="Proteomes" id="UP000824178">
    <property type="component" value="Unassembled WGS sequence"/>
</dbReference>
<dbReference type="InterPro" id="IPR000843">
    <property type="entry name" value="HTH_LacI"/>
</dbReference>
<dbReference type="Pfam" id="PF00356">
    <property type="entry name" value="LacI"/>
    <property type="match status" value="1"/>
</dbReference>
<reference evidence="5" key="1">
    <citation type="journal article" date="2021" name="PeerJ">
        <title>Extensive microbial diversity within the chicken gut microbiome revealed by metagenomics and culture.</title>
        <authorList>
            <person name="Gilroy R."/>
            <person name="Ravi A."/>
            <person name="Getino M."/>
            <person name="Pursley I."/>
            <person name="Horton D.L."/>
            <person name="Alikhan N.F."/>
            <person name="Baker D."/>
            <person name="Gharbi K."/>
            <person name="Hall N."/>
            <person name="Watson M."/>
            <person name="Adriaenssens E.M."/>
            <person name="Foster-Nyarko E."/>
            <person name="Jarju S."/>
            <person name="Secka A."/>
            <person name="Antonio M."/>
            <person name="Oren A."/>
            <person name="Chaudhuri R.R."/>
            <person name="La Ragione R."/>
            <person name="Hildebrand F."/>
            <person name="Pallen M.J."/>
        </authorList>
    </citation>
    <scope>NUCLEOTIDE SEQUENCE</scope>
    <source>
        <strain evidence="5">742</strain>
    </source>
</reference>
<gene>
    <name evidence="5" type="ORF">H9864_03190</name>
</gene>
<dbReference type="CDD" id="cd01392">
    <property type="entry name" value="HTH_LacI"/>
    <property type="match status" value="1"/>
</dbReference>
<keyword evidence="1" id="KW-0805">Transcription regulation</keyword>
<dbReference type="Gene3D" id="3.40.50.2300">
    <property type="match status" value="2"/>
</dbReference>
<evidence type="ECO:0000256" key="1">
    <source>
        <dbReference type="ARBA" id="ARBA00023015"/>
    </source>
</evidence>
<dbReference type="AlphaFoldDB" id="A0A9E2KKB5"/>
<reference evidence="5" key="2">
    <citation type="submission" date="2021-04" db="EMBL/GenBank/DDBJ databases">
        <authorList>
            <person name="Gilroy R."/>
        </authorList>
    </citation>
    <scope>NUCLEOTIDE SEQUENCE</scope>
    <source>
        <strain evidence="5">742</strain>
    </source>
</reference>
<dbReference type="Gene3D" id="1.10.260.40">
    <property type="entry name" value="lambda repressor-like DNA-binding domains"/>
    <property type="match status" value="1"/>
</dbReference>
<dbReference type="PANTHER" id="PTHR30146:SF109">
    <property type="entry name" value="HTH-TYPE TRANSCRIPTIONAL REGULATOR GALS"/>
    <property type="match status" value="1"/>
</dbReference>
<comment type="caution">
    <text evidence="5">The sequence shown here is derived from an EMBL/GenBank/DDBJ whole genome shotgun (WGS) entry which is preliminary data.</text>
</comment>
<sequence>MERATIRDVAKKAGVSITTVSKALNDYTDVNPETRKRIQEIARQMNYVPNVAGRSMGGRVDKVIGLLINDLRPMDPSGSVYGILSGVCHACQDNNIEFILMTTDDRQQLQRPLKVLCLRKQLTGLICAGFRLHDPYLQQLDQIDIPCAFIDVRTEKPDVMDITMDNERAAYEAVKFLFKNGRRSIAMVNGGPDADVSILRGAGYRRALAEAGLPFRPEWMISADFDENIAYQKARQLLEQDSRIDAIFCASDLMALGVCRAIEEKGLTVGEQIAVIGFDDIPVARYLYGGLTTIRQDFYLMGYMAGKAIYQKIEGQADIRVDHMMYELVIRGSARGKL</sequence>
<evidence type="ECO:0000256" key="3">
    <source>
        <dbReference type="ARBA" id="ARBA00023163"/>
    </source>
</evidence>
<name>A0A9E2KKB5_9FIRM</name>
<dbReference type="PRINTS" id="PR00036">
    <property type="entry name" value="HTHLACI"/>
</dbReference>
<evidence type="ECO:0000256" key="2">
    <source>
        <dbReference type="ARBA" id="ARBA00023125"/>
    </source>
</evidence>
<dbReference type="SMART" id="SM00354">
    <property type="entry name" value="HTH_LACI"/>
    <property type="match status" value="1"/>
</dbReference>
<protein>
    <submittedName>
        <fullName evidence="5">LacI family transcriptional regulator</fullName>
    </submittedName>
</protein>
<evidence type="ECO:0000259" key="4">
    <source>
        <dbReference type="PROSITE" id="PS50932"/>
    </source>
</evidence>
<dbReference type="EMBL" id="JAHLFH010000060">
    <property type="protein sequence ID" value="MBU3819364.1"/>
    <property type="molecule type" value="Genomic_DNA"/>
</dbReference>
<dbReference type="InterPro" id="IPR028082">
    <property type="entry name" value="Peripla_BP_I"/>
</dbReference>
<keyword evidence="3" id="KW-0804">Transcription</keyword>
<evidence type="ECO:0000313" key="5">
    <source>
        <dbReference type="EMBL" id="MBU3819364.1"/>
    </source>
</evidence>
<dbReference type="CDD" id="cd06267">
    <property type="entry name" value="PBP1_LacI_sugar_binding-like"/>
    <property type="match status" value="1"/>
</dbReference>
<dbReference type="InterPro" id="IPR046335">
    <property type="entry name" value="LacI/GalR-like_sensor"/>
</dbReference>
<accession>A0A9E2KKB5</accession>
<evidence type="ECO:0000313" key="6">
    <source>
        <dbReference type="Proteomes" id="UP000824178"/>
    </source>
</evidence>
<dbReference type="GO" id="GO:0000976">
    <property type="term" value="F:transcription cis-regulatory region binding"/>
    <property type="evidence" value="ECO:0007669"/>
    <property type="project" value="TreeGrafter"/>
</dbReference>
<dbReference type="SUPFAM" id="SSF53822">
    <property type="entry name" value="Periplasmic binding protein-like I"/>
    <property type="match status" value="1"/>
</dbReference>
<feature type="domain" description="HTH lacI-type" evidence="4">
    <location>
        <begin position="4"/>
        <end position="58"/>
    </location>
</feature>
<dbReference type="InterPro" id="IPR010982">
    <property type="entry name" value="Lambda_DNA-bd_dom_sf"/>
</dbReference>
<dbReference type="SUPFAM" id="SSF47413">
    <property type="entry name" value="lambda repressor-like DNA-binding domains"/>
    <property type="match status" value="1"/>
</dbReference>
<organism evidence="5 6">
    <name type="scientific">Candidatus Faecalibacterium intestinavium</name>
    <dbReference type="NCBI Taxonomy" id="2838580"/>
    <lineage>
        <taxon>Bacteria</taxon>
        <taxon>Bacillati</taxon>
        <taxon>Bacillota</taxon>
        <taxon>Clostridia</taxon>
        <taxon>Eubacteriales</taxon>
        <taxon>Oscillospiraceae</taxon>
        <taxon>Faecalibacterium</taxon>
    </lineage>
</organism>
<dbReference type="Pfam" id="PF13377">
    <property type="entry name" value="Peripla_BP_3"/>
    <property type="match status" value="1"/>
</dbReference>
<keyword evidence="2" id="KW-0238">DNA-binding</keyword>
<dbReference type="PROSITE" id="PS50932">
    <property type="entry name" value="HTH_LACI_2"/>
    <property type="match status" value="1"/>
</dbReference>
<dbReference type="PANTHER" id="PTHR30146">
    <property type="entry name" value="LACI-RELATED TRANSCRIPTIONAL REPRESSOR"/>
    <property type="match status" value="1"/>
</dbReference>
<dbReference type="GO" id="GO:0003700">
    <property type="term" value="F:DNA-binding transcription factor activity"/>
    <property type="evidence" value="ECO:0007669"/>
    <property type="project" value="TreeGrafter"/>
</dbReference>